<keyword evidence="2" id="KW-1185">Reference proteome</keyword>
<sequence length="135" mass="15591">MIVEVSDLEDGVKSLPDETDQVYNEFPNFSLGGIELLDKEVELKDNVWEKVVEVMATIEIETRIEEENVETIDIDDVIPDMYLKRQKKPRVLHQSLWVSEFDSTSGTKKRVVKGMFAFPVVLAFRWRMMLIGALV</sequence>
<name>A0A8S0RRE5_OLEEU</name>
<reference evidence="1 2" key="1">
    <citation type="submission" date="2019-12" db="EMBL/GenBank/DDBJ databases">
        <authorList>
            <person name="Alioto T."/>
            <person name="Alioto T."/>
            <person name="Gomez Garrido J."/>
        </authorList>
    </citation>
    <scope>NUCLEOTIDE SEQUENCE [LARGE SCALE GENOMIC DNA]</scope>
</reference>
<proteinExistence type="predicted"/>
<dbReference type="Proteomes" id="UP000594638">
    <property type="component" value="Unassembled WGS sequence"/>
</dbReference>
<protein>
    <submittedName>
        <fullName evidence="1">Uncharacterized protein</fullName>
    </submittedName>
</protein>
<dbReference type="EMBL" id="CACTIH010003698">
    <property type="protein sequence ID" value="CAA2982495.1"/>
    <property type="molecule type" value="Genomic_DNA"/>
</dbReference>
<comment type="caution">
    <text evidence="1">The sequence shown here is derived from an EMBL/GenBank/DDBJ whole genome shotgun (WGS) entry which is preliminary data.</text>
</comment>
<evidence type="ECO:0000313" key="2">
    <source>
        <dbReference type="Proteomes" id="UP000594638"/>
    </source>
</evidence>
<evidence type="ECO:0000313" key="1">
    <source>
        <dbReference type="EMBL" id="CAA2982495.1"/>
    </source>
</evidence>
<dbReference type="AlphaFoldDB" id="A0A8S0RRE5"/>
<gene>
    <name evidence="1" type="ORF">OLEA9_A057862</name>
</gene>
<accession>A0A8S0RRE5</accession>
<organism evidence="1 2">
    <name type="scientific">Olea europaea subsp. europaea</name>
    <dbReference type="NCBI Taxonomy" id="158383"/>
    <lineage>
        <taxon>Eukaryota</taxon>
        <taxon>Viridiplantae</taxon>
        <taxon>Streptophyta</taxon>
        <taxon>Embryophyta</taxon>
        <taxon>Tracheophyta</taxon>
        <taxon>Spermatophyta</taxon>
        <taxon>Magnoliopsida</taxon>
        <taxon>eudicotyledons</taxon>
        <taxon>Gunneridae</taxon>
        <taxon>Pentapetalae</taxon>
        <taxon>asterids</taxon>
        <taxon>lamiids</taxon>
        <taxon>Lamiales</taxon>
        <taxon>Oleaceae</taxon>
        <taxon>Oleeae</taxon>
        <taxon>Olea</taxon>
    </lineage>
</organism>
<dbReference type="Gramene" id="OE9A057862T1">
    <property type="protein sequence ID" value="OE9A057862C1"/>
    <property type="gene ID" value="OE9A057862"/>
</dbReference>